<evidence type="ECO:0000313" key="8">
    <source>
        <dbReference type="Proteomes" id="UP000602745"/>
    </source>
</evidence>
<evidence type="ECO:0000256" key="1">
    <source>
        <dbReference type="ARBA" id="ARBA00001917"/>
    </source>
</evidence>
<dbReference type="Proteomes" id="UP000602745">
    <property type="component" value="Unassembled WGS sequence"/>
</dbReference>
<dbReference type="InterPro" id="IPR013785">
    <property type="entry name" value="Aldolase_TIM"/>
</dbReference>
<keyword evidence="3" id="KW-0288">FMN</keyword>
<protein>
    <submittedName>
        <fullName evidence="7">Oxidoreductase</fullName>
    </submittedName>
</protein>
<evidence type="ECO:0000256" key="3">
    <source>
        <dbReference type="ARBA" id="ARBA00022643"/>
    </source>
</evidence>
<keyword evidence="8" id="KW-1185">Reference proteome</keyword>
<dbReference type="InterPro" id="IPR001155">
    <property type="entry name" value="OxRdtase_FMN_N"/>
</dbReference>
<evidence type="ECO:0000259" key="6">
    <source>
        <dbReference type="Pfam" id="PF00724"/>
    </source>
</evidence>
<comment type="cofactor">
    <cofactor evidence="1">
        <name>FMN</name>
        <dbReference type="ChEBI" id="CHEBI:58210"/>
    </cofactor>
</comment>
<dbReference type="AlphaFoldDB" id="A0A8J2YJ21"/>
<feature type="domain" description="NADH:flavin oxidoreductase/NADH oxidase N-terminal" evidence="6">
    <location>
        <begin position="5"/>
        <end position="345"/>
    </location>
</feature>
<evidence type="ECO:0000256" key="2">
    <source>
        <dbReference type="ARBA" id="ARBA00022630"/>
    </source>
</evidence>
<keyword evidence="4" id="KW-0521">NADP</keyword>
<dbReference type="PANTHER" id="PTHR43303">
    <property type="entry name" value="NADPH DEHYDROGENASE C23G7.10C-RELATED"/>
    <property type="match status" value="1"/>
</dbReference>
<comment type="caution">
    <text evidence="7">The sequence shown here is derived from an EMBL/GenBank/DDBJ whole genome shotgun (WGS) entry which is preliminary data.</text>
</comment>
<dbReference type="SUPFAM" id="SSF51395">
    <property type="entry name" value="FMN-linked oxidoreductases"/>
    <property type="match status" value="1"/>
</dbReference>
<reference evidence="7" key="1">
    <citation type="journal article" date="2014" name="Int. J. Syst. Evol. Microbiol.">
        <title>Complete genome sequence of Corynebacterium casei LMG S-19264T (=DSM 44701T), isolated from a smear-ripened cheese.</title>
        <authorList>
            <consortium name="US DOE Joint Genome Institute (JGI-PGF)"/>
            <person name="Walter F."/>
            <person name="Albersmeier A."/>
            <person name="Kalinowski J."/>
            <person name="Ruckert C."/>
        </authorList>
    </citation>
    <scope>NUCLEOTIDE SEQUENCE</scope>
    <source>
        <strain evidence="7">CCM 7684</strain>
    </source>
</reference>
<keyword evidence="5" id="KW-0560">Oxidoreductase</keyword>
<name>A0A8J2YJ21_9RHOB</name>
<evidence type="ECO:0000256" key="5">
    <source>
        <dbReference type="ARBA" id="ARBA00023002"/>
    </source>
</evidence>
<dbReference type="PANTHER" id="PTHR43303:SF4">
    <property type="entry name" value="NADPH DEHYDROGENASE C23G7.10C-RELATED"/>
    <property type="match status" value="1"/>
</dbReference>
<dbReference type="Pfam" id="PF00724">
    <property type="entry name" value="Oxidored_FMN"/>
    <property type="match status" value="1"/>
</dbReference>
<gene>
    <name evidence="7" type="ORF">GCM10007276_24360</name>
</gene>
<dbReference type="InterPro" id="IPR044152">
    <property type="entry name" value="YqjM-like"/>
</dbReference>
<evidence type="ECO:0000313" key="7">
    <source>
        <dbReference type="EMBL" id="GGE46264.1"/>
    </source>
</evidence>
<evidence type="ECO:0000256" key="4">
    <source>
        <dbReference type="ARBA" id="ARBA00022857"/>
    </source>
</evidence>
<dbReference type="Gene3D" id="3.20.20.70">
    <property type="entry name" value="Aldolase class I"/>
    <property type="match status" value="1"/>
</dbReference>
<reference evidence="7" key="2">
    <citation type="submission" date="2020-09" db="EMBL/GenBank/DDBJ databases">
        <authorList>
            <person name="Sun Q."/>
            <person name="Sedlacek I."/>
        </authorList>
    </citation>
    <scope>NUCLEOTIDE SEQUENCE</scope>
    <source>
        <strain evidence="7">CCM 7684</strain>
    </source>
</reference>
<accession>A0A8J2YJ21</accession>
<organism evidence="7 8">
    <name type="scientific">Agaricicola taiwanensis</name>
    <dbReference type="NCBI Taxonomy" id="591372"/>
    <lineage>
        <taxon>Bacteria</taxon>
        <taxon>Pseudomonadati</taxon>
        <taxon>Pseudomonadota</taxon>
        <taxon>Alphaproteobacteria</taxon>
        <taxon>Rhodobacterales</taxon>
        <taxon>Paracoccaceae</taxon>
        <taxon>Agaricicola</taxon>
    </lineage>
</organism>
<proteinExistence type="predicted"/>
<dbReference type="GO" id="GO:0050661">
    <property type="term" value="F:NADP binding"/>
    <property type="evidence" value="ECO:0007669"/>
    <property type="project" value="InterPro"/>
</dbReference>
<sequence>MAPMLFSPLDLRGVRLKNRIVLAPMLTYAAEHGRISDWHLAHLGKFAVGGVGLVFMESTKVDPRGCTTIRDAGLWKDDFIEPLRRVTDFIKAQGAVPGIQLSHSGRKARHSVPWEGRAPLLQAVNVEDGGEWDLIGPSAAPHAEGYPVPRELTSGEIKDLIGTWGQAADRARRAGFDVIELHAAHGYLIHEFLSPDANRRTDAYGGSFANRIRFAVEVVDEVRRYWPDEKPLFVRISSVDDMGWTIEDSVALARVLKAHGVDVIDCSSGGIGSHTLDAAQPPDYGYQVPFAERIRTGADIITMAVGLIIHADQAESILNEGRADLVALGRELLHNPNWSIDAAQKLGYMPSSAGIPEAYGYWLDKRSASGFAGKPSTWQRGI</sequence>
<keyword evidence="2" id="KW-0285">Flavoprotein</keyword>
<dbReference type="CDD" id="cd02932">
    <property type="entry name" value="OYE_YqiM_FMN"/>
    <property type="match status" value="1"/>
</dbReference>
<dbReference type="GO" id="GO:0010181">
    <property type="term" value="F:FMN binding"/>
    <property type="evidence" value="ECO:0007669"/>
    <property type="project" value="InterPro"/>
</dbReference>
<dbReference type="EMBL" id="BMCP01000002">
    <property type="protein sequence ID" value="GGE46264.1"/>
    <property type="molecule type" value="Genomic_DNA"/>
</dbReference>
<dbReference type="GO" id="GO:0003959">
    <property type="term" value="F:NADPH dehydrogenase activity"/>
    <property type="evidence" value="ECO:0007669"/>
    <property type="project" value="InterPro"/>
</dbReference>